<accession>A0ABT7IIW2</accession>
<comment type="caution">
    <text evidence="1">The sequence shown here is derived from an EMBL/GenBank/DDBJ whole genome shotgun (WGS) entry which is preliminary data.</text>
</comment>
<reference evidence="1 2" key="1">
    <citation type="submission" date="2023-06" db="EMBL/GenBank/DDBJ databases">
        <title>Marinobacter azerbaijanicus a moderately halophilic, isolated from Urmia Lake in Azerbaijan region of Iran.</title>
        <authorList>
            <person name="Sanchez-Porro C."/>
            <person name="Aghdam E.M."/>
            <person name="Saheb S.M."/>
            <person name="Tarhriz V."/>
            <person name="Kazemi E."/>
            <person name="Ammozegar M.A."/>
            <person name="Ventosa A."/>
            <person name="Hejazi M.S."/>
        </authorList>
    </citation>
    <scope>NUCLEOTIDE SEQUENCE [LARGE SCALE GENOMIC DNA]</scope>
    <source>
        <strain evidence="1 2">TBZ242</strain>
    </source>
</reference>
<sequence>MFPTLPSSALSPAWEASQPMMEWWSRQYLQSVTPLTRFQLAWMECICETLQQEARFLEALANVSQRFEQCYDTHGNDPIKMGECYQALAREVTEQHLERLKQVASLPHDLRSRIWEAL</sequence>
<evidence type="ECO:0000313" key="1">
    <source>
        <dbReference type="EMBL" id="MDL0434119.1"/>
    </source>
</evidence>
<dbReference type="Proteomes" id="UP001227964">
    <property type="component" value="Unassembled WGS sequence"/>
</dbReference>
<dbReference type="EMBL" id="JASSVS010000064">
    <property type="protein sequence ID" value="MDL0434119.1"/>
    <property type="molecule type" value="Genomic_DNA"/>
</dbReference>
<protein>
    <submittedName>
        <fullName evidence="1">Uncharacterized protein</fullName>
    </submittedName>
</protein>
<name>A0ABT7IIW2_9GAMM</name>
<dbReference type="RefSeq" id="WP_285394188.1">
    <property type="nucleotide sequence ID" value="NZ_JASSVS010000064.1"/>
</dbReference>
<organism evidence="1 2">
    <name type="scientific">Marinobacter azerbaijanicus</name>
    <dbReference type="NCBI Taxonomy" id="3050455"/>
    <lineage>
        <taxon>Bacteria</taxon>
        <taxon>Pseudomonadati</taxon>
        <taxon>Pseudomonadota</taxon>
        <taxon>Gammaproteobacteria</taxon>
        <taxon>Pseudomonadales</taxon>
        <taxon>Marinobacteraceae</taxon>
        <taxon>Marinobacter</taxon>
    </lineage>
</organism>
<keyword evidence="2" id="KW-1185">Reference proteome</keyword>
<evidence type="ECO:0000313" key="2">
    <source>
        <dbReference type="Proteomes" id="UP001227964"/>
    </source>
</evidence>
<proteinExistence type="predicted"/>
<gene>
    <name evidence="1" type="ORF">QPM17_23600</name>
</gene>